<name>A0A517YU91_9BACT</name>
<feature type="region of interest" description="Disordered" evidence="1">
    <location>
        <begin position="106"/>
        <end position="154"/>
    </location>
</feature>
<proteinExistence type="predicted"/>
<evidence type="ECO:0000313" key="2">
    <source>
        <dbReference type="EMBL" id="QDU33776.1"/>
    </source>
</evidence>
<evidence type="ECO:0000313" key="3">
    <source>
        <dbReference type="Proteomes" id="UP000317369"/>
    </source>
</evidence>
<feature type="compositionally biased region" description="Basic and acidic residues" evidence="1">
    <location>
        <begin position="139"/>
        <end position="154"/>
    </location>
</feature>
<dbReference type="Proteomes" id="UP000317369">
    <property type="component" value="Chromosome"/>
</dbReference>
<dbReference type="KEGG" id="pcor:KS4_18330"/>
<gene>
    <name evidence="2" type="ORF">KS4_18330</name>
</gene>
<protein>
    <submittedName>
        <fullName evidence="2">Uncharacterized protein</fullName>
    </submittedName>
</protein>
<evidence type="ECO:0000256" key="1">
    <source>
        <dbReference type="SAM" id="MobiDB-lite"/>
    </source>
</evidence>
<dbReference type="AlphaFoldDB" id="A0A517YU91"/>
<sequence>MSWIQVKLKPDSPKVKLVAALVGEDRWTVYGKLIGWFHYVDANFCSEETILDRDLFNLQLESPVDAKADYFTAMSDPRVNWIRESEDGQICVVDYEGNFSTSAKRRLKDSKRKADQSAKVRKNFRKGAEKVPQSCGKNAELHKRREEKNKHHDDCDSKLLLSEMGIDKQAFNVIDFSKVDTDRINRLWATKGKPKKPQGYLVNALKDDHVPERQPHPKEILELCKSGYVTAIALPTETIACRDRKILYNEHGITVDGVGVPKETFGEAKFVYRSDSEEVLNA</sequence>
<keyword evidence="3" id="KW-1185">Reference proteome</keyword>
<organism evidence="2 3">
    <name type="scientific">Poriferisphaera corsica</name>
    <dbReference type="NCBI Taxonomy" id="2528020"/>
    <lineage>
        <taxon>Bacteria</taxon>
        <taxon>Pseudomonadati</taxon>
        <taxon>Planctomycetota</taxon>
        <taxon>Phycisphaerae</taxon>
        <taxon>Phycisphaerales</taxon>
        <taxon>Phycisphaeraceae</taxon>
        <taxon>Poriferisphaera</taxon>
    </lineage>
</organism>
<dbReference type="EMBL" id="CP036425">
    <property type="protein sequence ID" value="QDU33776.1"/>
    <property type="molecule type" value="Genomic_DNA"/>
</dbReference>
<reference evidence="2 3" key="1">
    <citation type="submission" date="2019-02" db="EMBL/GenBank/DDBJ databases">
        <title>Deep-cultivation of Planctomycetes and their phenomic and genomic characterization uncovers novel biology.</title>
        <authorList>
            <person name="Wiegand S."/>
            <person name="Jogler M."/>
            <person name="Boedeker C."/>
            <person name="Pinto D."/>
            <person name="Vollmers J."/>
            <person name="Rivas-Marin E."/>
            <person name="Kohn T."/>
            <person name="Peeters S.H."/>
            <person name="Heuer A."/>
            <person name="Rast P."/>
            <person name="Oberbeckmann S."/>
            <person name="Bunk B."/>
            <person name="Jeske O."/>
            <person name="Meyerdierks A."/>
            <person name="Storesund J.E."/>
            <person name="Kallscheuer N."/>
            <person name="Luecker S."/>
            <person name="Lage O.M."/>
            <person name="Pohl T."/>
            <person name="Merkel B.J."/>
            <person name="Hornburger P."/>
            <person name="Mueller R.-W."/>
            <person name="Bruemmer F."/>
            <person name="Labrenz M."/>
            <person name="Spormann A.M."/>
            <person name="Op den Camp H."/>
            <person name="Overmann J."/>
            <person name="Amann R."/>
            <person name="Jetten M.S.M."/>
            <person name="Mascher T."/>
            <person name="Medema M.H."/>
            <person name="Devos D.P."/>
            <person name="Kaster A.-K."/>
            <person name="Ovreas L."/>
            <person name="Rohde M."/>
            <person name="Galperin M.Y."/>
            <person name="Jogler C."/>
        </authorList>
    </citation>
    <scope>NUCLEOTIDE SEQUENCE [LARGE SCALE GENOMIC DNA]</scope>
    <source>
        <strain evidence="2 3">KS4</strain>
    </source>
</reference>
<accession>A0A517YU91</accession>
<dbReference type="RefSeq" id="WP_145077076.1">
    <property type="nucleotide sequence ID" value="NZ_CP036425.1"/>
</dbReference>